<feature type="non-terminal residue" evidence="1">
    <location>
        <position position="1"/>
    </location>
</feature>
<evidence type="ECO:0000313" key="1">
    <source>
        <dbReference type="EMBL" id="TGZ58116.1"/>
    </source>
</evidence>
<accession>A0A4S2L786</accession>
<keyword evidence="2" id="KW-1185">Reference proteome</keyword>
<dbReference type="EMBL" id="QBLH01000049">
    <property type="protein sequence ID" value="TGZ58116.1"/>
    <property type="molecule type" value="Genomic_DNA"/>
</dbReference>
<feature type="non-terminal residue" evidence="1">
    <location>
        <position position="105"/>
    </location>
</feature>
<reference evidence="1 2" key="1">
    <citation type="journal article" date="2019" name="Philos. Trans. R. Soc. Lond., B, Biol. Sci.">
        <title>Ant behaviour and brain gene expression of defending hosts depend on the ecological success of the intruding social parasite.</title>
        <authorList>
            <person name="Kaur R."/>
            <person name="Stoldt M."/>
            <person name="Jongepier E."/>
            <person name="Feldmeyer B."/>
            <person name="Menzel F."/>
            <person name="Bornberg-Bauer E."/>
            <person name="Foitzik S."/>
        </authorList>
    </citation>
    <scope>NUCLEOTIDE SEQUENCE [LARGE SCALE GENOMIC DNA]</scope>
    <source>
        <tissue evidence="1">Whole body</tissue>
    </source>
</reference>
<comment type="caution">
    <text evidence="1">The sequence shown here is derived from an EMBL/GenBank/DDBJ whole genome shotgun (WGS) entry which is preliminary data.</text>
</comment>
<proteinExistence type="predicted"/>
<evidence type="ECO:0000313" key="2">
    <source>
        <dbReference type="Proteomes" id="UP000310200"/>
    </source>
</evidence>
<organism evidence="1 2">
    <name type="scientific">Temnothorax longispinosus</name>
    <dbReference type="NCBI Taxonomy" id="300112"/>
    <lineage>
        <taxon>Eukaryota</taxon>
        <taxon>Metazoa</taxon>
        <taxon>Ecdysozoa</taxon>
        <taxon>Arthropoda</taxon>
        <taxon>Hexapoda</taxon>
        <taxon>Insecta</taxon>
        <taxon>Pterygota</taxon>
        <taxon>Neoptera</taxon>
        <taxon>Endopterygota</taxon>
        <taxon>Hymenoptera</taxon>
        <taxon>Apocrita</taxon>
        <taxon>Aculeata</taxon>
        <taxon>Formicoidea</taxon>
        <taxon>Formicidae</taxon>
        <taxon>Myrmicinae</taxon>
        <taxon>Temnothorax</taxon>
    </lineage>
</organism>
<name>A0A4S2L786_9HYME</name>
<dbReference type="AlphaFoldDB" id="A0A4S2L786"/>
<protein>
    <submittedName>
        <fullName evidence="1">Uncharacterized protein</fullName>
    </submittedName>
</protein>
<gene>
    <name evidence="1" type="ORF">DBV15_12461</name>
</gene>
<sequence>LRYRLNAKFLETHSISFIKLHIKEITDTKEFQSLPQKDLNKIMVLIEKIITLRISSLTYEGIEKDLTIELVTHNEAESFKQILLYIIIGSIRRCDYDMFSKIINN</sequence>
<dbReference type="Proteomes" id="UP000310200">
    <property type="component" value="Unassembled WGS sequence"/>
</dbReference>